<dbReference type="EMBL" id="JAFBMS010000016">
    <property type="protein sequence ID" value="KAG9346034.1"/>
    <property type="molecule type" value="Genomic_DNA"/>
</dbReference>
<evidence type="ECO:0000313" key="5">
    <source>
        <dbReference type="Proteomes" id="UP000824540"/>
    </source>
</evidence>
<sequence length="462" mass="54275">MEKLDARIRNHDREIEKMCNFHHQGFVDAITELLKVRADAKKLMGQVTDTNRRLQDAGKEVTAQTEEVIRCRVQQRNMATTVEKLQLCIPVLEMYSKLKEQLESKRYYAALKTMEQLENTYIPRVSQYRFCQIMAETLPKLREEIKEISMSDLKDFLESIRKHSDKIGETAMKQAQQHRTFNSAVQKQASMGYTKPLYTLNGRTPTQHNGLSSEEGADEEDDTDEEVLTAQDLVDFSPVYRCLHIYTVLGDRETFENYYRKQRKKQARLVLQPQSNMHETVEGYRKYFNQIVGFFVVEDHILHATQGLVTRAFTDELWNMALSKIIAVLRTHSSYCNDPDLVLELKNLIVIFADTLQGYGFPVNRLFDLLFEIRDQYNETLLKKWALVFREIFEQDNYSPIPVENEEEYKSVISRFPFHDAEIEKQQFPKKLPMSQSVPQIYIQVKEFIYASLKFSESLHRR</sequence>
<accession>A0A8T2P0S9</accession>
<protein>
    <recommendedName>
        <fullName evidence="6">Exocyst complex component 6</fullName>
    </recommendedName>
</protein>
<feature type="domain" description="Exocyst complex component EXOC6/Sec15 N-terminal" evidence="3">
    <location>
        <begin position="3"/>
        <end position="172"/>
    </location>
</feature>
<organism evidence="4 5">
    <name type="scientific">Albula glossodonta</name>
    <name type="common">roundjaw bonefish</name>
    <dbReference type="NCBI Taxonomy" id="121402"/>
    <lineage>
        <taxon>Eukaryota</taxon>
        <taxon>Metazoa</taxon>
        <taxon>Chordata</taxon>
        <taxon>Craniata</taxon>
        <taxon>Vertebrata</taxon>
        <taxon>Euteleostomi</taxon>
        <taxon>Actinopterygii</taxon>
        <taxon>Neopterygii</taxon>
        <taxon>Teleostei</taxon>
        <taxon>Albuliformes</taxon>
        <taxon>Albulidae</taxon>
        <taxon>Albula</taxon>
    </lineage>
</organism>
<dbReference type="InterPro" id="IPR048359">
    <property type="entry name" value="EXOC6_Sec15_N"/>
</dbReference>
<dbReference type="Pfam" id="PF04091">
    <property type="entry name" value="Sec15_C"/>
    <property type="match status" value="1"/>
</dbReference>
<dbReference type="InterPro" id="IPR042045">
    <property type="entry name" value="EXOC6/Sec15_C_dom1"/>
</dbReference>
<dbReference type="InterPro" id="IPR007225">
    <property type="entry name" value="EXOC6/Sec15"/>
</dbReference>
<dbReference type="Gene3D" id="1.10.357.30">
    <property type="entry name" value="Exocyst complex subunit Sec15 C-terminal domain, N-terminal subdomain"/>
    <property type="match status" value="1"/>
</dbReference>
<feature type="compositionally biased region" description="Acidic residues" evidence="1">
    <location>
        <begin position="215"/>
        <end position="224"/>
    </location>
</feature>
<feature type="region of interest" description="Disordered" evidence="1">
    <location>
        <begin position="200"/>
        <end position="224"/>
    </location>
</feature>
<keyword evidence="5" id="KW-1185">Reference proteome</keyword>
<dbReference type="GO" id="GO:0000145">
    <property type="term" value="C:exocyst"/>
    <property type="evidence" value="ECO:0007669"/>
    <property type="project" value="TreeGrafter"/>
</dbReference>
<dbReference type="OrthoDB" id="10267033at2759"/>
<proteinExistence type="predicted"/>
<dbReference type="InterPro" id="IPR046361">
    <property type="entry name" value="EXOC6/Sec15_C"/>
</dbReference>
<dbReference type="Pfam" id="PF20651">
    <property type="entry name" value="EXOC6_Sec15_N"/>
    <property type="match status" value="1"/>
</dbReference>
<evidence type="ECO:0000259" key="3">
    <source>
        <dbReference type="Pfam" id="PF20651"/>
    </source>
</evidence>
<evidence type="ECO:0008006" key="6">
    <source>
        <dbReference type="Google" id="ProtNLM"/>
    </source>
</evidence>
<dbReference type="GO" id="GO:0016020">
    <property type="term" value="C:membrane"/>
    <property type="evidence" value="ECO:0007669"/>
    <property type="project" value="TreeGrafter"/>
</dbReference>
<dbReference type="AlphaFoldDB" id="A0A8T2P0S9"/>
<dbReference type="PANTHER" id="PTHR12702:SF2">
    <property type="entry name" value="EXOCYST COMPLEX COMPONENT 6"/>
    <property type="match status" value="1"/>
</dbReference>
<dbReference type="Proteomes" id="UP000824540">
    <property type="component" value="Unassembled WGS sequence"/>
</dbReference>
<feature type="compositionally biased region" description="Polar residues" evidence="1">
    <location>
        <begin position="201"/>
        <end position="212"/>
    </location>
</feature>
<dbReference type="GO" id="GO:0006886">
    <property type="term" value="P:intracellular protein transport"/>
    <property type="evidence" value="ECO:0007669"/>
    <property type="project" value="InterPro"/>
</dbReference>
<comment type="caution">
    <text evidence="4">The sequence shown here is derived from an EMBL/GenBank/DDBJ whole genome shotgun (WGS) entry which is preliminary data.</text>
</comment>
<reference evidence="4" key="1">
    <citation type="thesis" date="2021" institute="BYU ScholarsArchive" country="Provo, UT, USA">
        <title>Applications of and Algorithms for Genome Assembly and Genomic Analyses with an Emphasis on Marine Teleosts.</title>
        <authorList>
            <person name="Pickett B.D."/>
        </authorList>
    </citation>
    <scope>NUCLEOTIDE SEQUENCE</scope>
    <source>
        <strain evidence="4">HI-2016</strain>
    </source>
</reference>
<evidence type="ECO:0000259" key="2">
    <source>
        <dbReference type="Pfam" id="PF04091"/>
    </source>
</evidence>
<evidence type="ECO:0000256" key="1">
    <source>
        <dbReference type="SAM" id="MobiDB-lite"/>
    </source>
</evidence>
<feature type="domain" description="Exocyst complex subunit EXOC6/Sec15 C-terminal" evidence="2">
    <location>
        <begin position="366"/>
        <end position="459"/>
    </location>
</feature>
<gene>
    <name evidence="4" type="ORF">JZ751_007849</name>
</gene>
<dbReference type="PANTHER" id="PTHR12702">
    <property type="entry name" value="SEC15"/>
    <property type="match status" value="1"/>
</dbReference>
<dbReference type="GO" id="GO:0090522">
    <property type="term" value="P:vesicle tethering involved in exocytosis"/>
    <property type="evidence" value="ECO:0007669"/>
    <property type="project" value="InterPro"/>
</dbReference>
<evidence type="ECO:0000313" key="4">
    <source>
        <dbReference type="EMBL" id="KAG9346034.1"/>
    </source>
</evidence>
<name>A0A8T2P0S9_9TELE</name>
<dbReference type="GO" id="GO:0006893">
    <property type="term" value="P:Golgi to plasma membrane transport"/>
    <property type="evidence" value="ECO:0007669"/>
    <property type="project" value="TreeGrafter"/>
</dbReference>